<evidence type="ECO:0000313" key="2">
    <source>
        <dbReference type="Proteomes" id="UP000501690"/>
    </source>
</evidence>
<protein>
    <submittedName>
        <fullName evidence="1">Uncharacterized protein</fullName>
    </submittedName>
</protein>
<dbReference type="EMBL" id="CP039345">
    <property type="protein sequence ID" value="QCD78589.1"/>
    <property type="molecule type" value="Genomic_DNA"/>
</dbReference>
<accession>A0A4D6KTR4</accession>
<reference evidence="1 2" key="1">
    <citation type="submission" date="2019-04" db="EMBL/GenBank/DDBJ databases">
        <title>An improved genome assembly and genetic linkage map for asparagus bean, Vigna unguiculata ssp. sesquipedialis.</title>
        <authorList>
            <person name="Xia Q."/>
            <person name="Zhang R."/>
            <person name="Dong Y."/>
        </authorList>
    </citation>
    <scope>NUCLEOTIDE SEQUENCE [LARGE SCALE GENOMIC DNA]</scope>
    <source>
        <tissue evidence="1">Leaf</tissue>
    </source>
</reference>
<name>A0A4D6KTR4_VIGUN</name>
<evidence type="ECO:0000313" key="1">
    <source>
        <dbReference type="EMBL" id="QCD78589.1"/>
    </source>
</evidence>
<gene>
    <name evidence="1" type="ORF">DEO72_LG1g2225</name>
</gene>
<organism evidence="1 2">
    <name type="scientific">Vigna unguiculata</name>
    <name type="common">Cowpea</name>
    <dbReference type="NCBI Taxonomy" id="3917"/>
    <lineage>
        <taxon>Eukaryota</taxon>
        <taxon>Viridiplantae</taxon>
        <taxon>Streptophyta</taxon>
        <taxon>Embryophyta</taxon>
        <taxon>Tracheophyta</taxon>
        <taxon>Spermatophyta</taxon>
        <taxon>Magnoliopsida</taxon>
        <taxon>eudicotyledons</taxon>
        <taxon>Gunneridae</taxon>
        <taxon>Pentapetalae</taxon>
        <taxon>rosids</taxon>
        <taxon>fabids</taxon>
        <taxon>Fabales</taxon>
        <taxon>Fabaceae</taxon>
        <taxon>Papilionoideae</taxon>
        <taxon>50 kb inversion clade</taxon>
        <taxon>NPAAA clade</taxon>
        <taxon>indigoferoid/millettioid clade</taxon>
        <taxon>Phaseoleae</taxon>
        <taxon>Vigna</taxon>
    </lineage>
</organism>
<keyword evidence="2" id="KW-1185">Reference proteome</keyword>
<sequence length="443" mass="49880">MGPPGGTTRPTKRRLETYQFFGFLLELPSGSESDFDQKSWSWMELLVREFWEITRNVSTAWRHETCRQVPAQWQCCCEVVMTCIGLEVGNILGGVILVNIGTIRKGIESRMAEMARSKCRKQHREVHGDMVVLNKVESEENQVVSLCDWYRTSIATVLIWRPTRTGKPPGKSHSVSEVWCDSAWRRCLQLLMVLRHLAPDDTCPLPGGLEAVAPSDTCPPLGGLTVVGSESDFDQKSWSWMELLVREFWEITRNVSTAWRHETCRQVPAQWQCCCEVVMTCIGLEVGNILGGVILVNIGTIRKGIEARMAEMARRKCRKQQREVHGDRVVLNKVESEENQVVSLCDWYRTSIATVLIWRPTRTGKPPGKSHSVSEVWCDSAWRRCLQLLMVLRHLAPDDTCPLPGGLEAVAPSDTCPPLGGLTVNGIPRVELGMADEREEPLS</sequence>
<dbReference type="Proteomes" id="UP000501690">
    <property type="component" value="Linkage Group LG1"/>
</dbReference>
<dbReference type="AlphaFoldDB" id="A0A4D6KTR4"/>
<proteinExistence type="predicted"/>